<dbReference type="EMBL" id="FMYP01000044">
    <property type="protein sequence ID" value="SDC68849.1"/>
    <property type="molecule type" value="Genomic_DNA"/>
</dbReference>
<reference evidence="2 3" key="1">
    <citation type="submission" date="2016-09" db="EMBL/GenBank/DDBJ databases">
        <authorList>
            <person name="Capua I."/>
            <person name="De Benedictis P."/>
            <person name="Joannis T."/>
            <person name="Lombin L.H."/>
            <person name="Cattoli G."/>
        </authorList>
    </citation>
    <scope>NUCLEOTIDE SEQUENCE [LARGE SCALE GENOMIC DNA]</scope>
    <source>
        <strain evidence="2 3">A7P-90m</strain>
    </source>
</reference>
<name>A0A1G6NM93_9BACT</name>
<dbReference type="RefSeq" id="WP_092439177.1">
    <property type="nucleotide sequence ID" value="NZ_FMYP01000044.1"/>
</dbReference>
<dbReference type="Pfam" id="PF09851">
    <property type="entry name" value="SHOCT"/>
    <property type="match status" value="1"/>
</dbReference>
<gene>
    <name evidence="2" type="ORF">SAMN05216323_104421</name>
</gene>
<keyword evidence="3" id="KW-1185">Reference proteome</keyword>
<protein>
    <submittedName>
        <fullName evidence="2">Short C-terminal domain-containing protein</fullName>
    </submittedName>
</protein>
<proteinExistence type="predicted"/>
<dbReference type="AlphaFoldDB" id="A0A1G6NM93"/>
<sequence>MIFFGGLLIIVVFLIIRSNLKSKRITKLRLEYRAALKGTNKARAVTAGRAYYSAVRNGRLTIYDEQAINNDMSTMNTEIIKSEVVKSSDSSIDKLERLAQLKAQGILTDEEFNQQKSKVLSE</sequence>
<feature type="domain" description="SHOCT" evidence="1">
    <location>
        <begin position="93"/>
        <end position="120"/>
    </location>
</feature>
<organism evidence="2 3">
    <name type="scientific">Williamwhitmania taraxaci</name>
    <dbReference type="NCBI Taxonomy" id="1640674"/>
    <lineage>
        <taxon>Bacteria</taxon>
        <taxon>Pseudomonadati</taxon>
        <taxon>Bacteroidota</taxon>
        <taxon>Bacteroidia</taxon>
        <taxon>Bacteroidales</taxon>
        <taxon>Williamwhitmaniaceae</taxon>
        <taxon>Williamwhitmania</taxon>
    </lineage>
</organism>
<accession>A0A1G6NM93</accession>
<evidence type="ECO:0000259" key="1">
    <source>
        <dbReference type="Pfam" id="PF09851"/>
    </source>
</evidence>
<evidence type="ECO:0000313" key="2">
    <source>
        <dbReference type="EMBL" id="SDC68849.1"/>
    </source>
</evidence>
<dbReference type="Proteomes" id="UP000199452">
    <property type="component" value="Unassembled WGS sequence"/>
</dbReference>
<evidence type="ECO:0000313" key="3">
    <source>
        <dbReference type="Proteomes" id="UP000199452"/>
    </source>
</evidence>
<dbReference type="InterPro" id="IPR018649">
    <property type="entry name" value="SHOCT"/>
</dbReference>